<keyword evidence="2" id="KW-0614">Plasmid</keyword>
<dbReference type="EMBL" id="CP032095">
    <property type="protein sequence ID" value="AXY03666.1"/>
    <property type="molecule type" value="Genomic_DNA"/>
</dbReference>
<proteinExistence type="predicted"/>
<evidence type="ECO:0000256" key="1">
    <source>
        <dbReference type="SAM" id="Phobius"/>
    </source>
</evidence>
<feature type="transmembrane region" description="Helical" evidence="1">
    <location>
        <begin position="20"/>
        <end position="37"/>
    </location>
</feature>
<geneLocation type="plasmid" evidence="3">
    <name>pva1</name>
</geneLocation>
<accession>A0ABM6Z0G2</accession>
<gene>
    <name evidence="2" type="ORF">D1115_22515</name>
</gene>
<sequence>MLAWVFYSLKLKVFYEESIFGNYFSLMSFGSIAAIIAPNAPKFLYLLGWVYIILMLGVGVLTIYSERIMAWCDKNWEIGKMSKYGVSLALKYIRSSVSNGELYLLI</sequence>
<evidence type="ECO:0000313" key="3">
    <source>
        <dbReference type="Proteomes" id="UP000262832"/>
    </source>
</evidence>
<organism evidence="2 3">
    <name type="scientific">Vibrio alfacsensis</name>
    <dbReference type="NCBI Taxonomy" id="1074311"/>
    <lineage>
        <taxon>Bacteria</taxon>
        <taxon>Pseudomonadati</taxon>
        <taxon>Pseudomonadota</taxon>
        <taxon>Gammaproteobacteria</taxon>
        <taxon>Vibrionales</taxon>
        <taxon>Vibrionaceae</taxon>
        <taxon>Vibrio</taxon>
    </lineage>
</organism>
<keyword evidence="1" id="KW-0812">Transmembrane</keyword>
<keyword evidence="1" id="KW-1133">Transmembrane helix</keyword>
<feature type="transmembrane region" description="Helical" evidence="1">
    <location>
        <begin position="43"/>
        <end position="64"/>
    </location>
</feature>
<protein>
    <submittedName>
        <fullName evidence="2">Uncharacterized protein</fullName>
    </submittedName>
</protein>
<evidence type="ECO:0000313" key="2">
    <source>
        <dbReference type="EMBL" id="AXY03666.1"/>
    </source>
</evidence>
<name>A0ABM6Z0G2_9VIBR</name>
<reference evidence="2 3" key="1">
    <citation type="submission" date="2018-08" db="EMBL/GenBank/DDBJ databases">
        <title>Genomic taxonomy of the Vibrionaceae family.</title>
        <authorList>
            <person name="Gomez-Gil B."/>
            <person name="Tanaka M."/>
            <person name="Sawabe T."/>
            <person name="Enciso-Ibarra K."/>
        </authorList>
    </citation>
    <scope>NUCLEOTIDE SEQUENCE [LARGE SCALE GENOMIC DNA]</scope>
    <source>
        <strain evidence="2 3">CAIM 1831</strain>
        <plasmid evidence="3">pva1</plasmid>
    </source>
</reference>
<keyword evidence="1" id="KW-0472">Membrane</keyword>
<keyword evidence="3" id="KW-1185">Reference proteome</keyword>
<dbReference type="Proteomes" id="UP000262832">
    <property type="component" value="Plasmid pVa1"/>
</dbReference>